<protein>
    <submittedName>
        <fullName evidence="1">Uncharacterized protein</fullName>
    </submittedName>
</protein>
<evidence type="ECO:0000313" key="2">
    <source>
        <dbReference type="Proteomes" id="UP000479710"/>
    </source>
</evidence>
<name>A0A6G1BK76_9ORYZ</name>
<sequence>MPRLQRLDLRFRVEGWARFGDDLLPAGLERMGPVLREVHLHPMGHVADVGDRADRKVSAAPCVPGASSWCYLVLSRPVWKYYGEAIAQKVSLGKSASLSTASFPIARPSCGTASELAIASQLGVASNYLAGGNMLVLVGVDFASGVS</sequence>
<dbReference type="OrthoDB" id="10609487at2759"/>
<organism evidence="1 2">
    <name type="scientific">Oryza meyeriana var. granulata</name>
    <dbReference type="NCBI Taxonomy" id="110450"/>
    <lineage>
        <taxon>Eukaryota</taxon>
        <taxon>Viridiplantae</taxon>
        <taxon>Streptophyta</taxon>
        <taxon>Embryophyta</taxon>
        <taxon>Tracheophyta</taxon>
        <taxon>Spermatophyta</taxon>
        <taxon>Magnoliopsida</taxon>
        <taxon>Liliopsida</taxon>
        <taxon>Poales</taxon>
        <taxon>Poaceae</taxon>
        <taxon>BOP clade</taxon>
        <taxon>Oryzoideae</taxon>
        <taxon>Oryzeae</taxon>
        <taxon>Oryzinae</taxon>
        <taxon>Oryza</taxon>
        <taxon>Oryza meyeriana</taxon>
    </lineage>
</organism>
<reference evidence="1 2" key="1">
    <citation type="submission" date="2019-11" db="EMBL/GenBank/DDBJ databases">
        <title>Whole genome sequence of Oryza granulata.</title>
        <authorList>
            <person name="Li W."/>
        </authorList>
    </citation>
    <scope>NUCLEOTIDE SEQUENCE [LARGE SCALE GENOMIC DNA]</scope>
    <source>
        <strain evidence="2">cv. Menghai</strain>
        <tissue evidence="1">Leaf</tissue>
    </source>
</reference>
<dbReference type="Proteomes" id="UP000479710">
    <property type="component" value="Unassembled WGS sequence"/>
</dbReference>
<gene>
    <name evidence="1" type="ORF">E2562_017585</name>
</gene>
<keyword evidence="2" id="KW-1185">Reference proteome</keyword>
<comment type="caution">
    <text evidence="1">The sequence shown here is derived from an EMBL/GenBank/DDBJ whole genome shotgun (WGS) entry which is preliminary data.</text>
</comment>
<proteinExistence type="predicted"/>
<dbReference type="AlphaFoldDB" id="A0A6G1BK76"/>
<evidence type="ECO:0000313" key="1">
    <source>
        <dbReference type="EMBL" id="KAF0888735.1"/>
    </source>
</evidence>
<dbReference type="EMBL" id="SPHZ02000012">
    <property type="protein sequence ID" value="KAF0888735.1"/>
    <property type="molecule type" value="Genomic_DNA"/>
</dbReference>
<accession>A0A6G1BK76</accession>